<dbReference type="InterPro" id="IPR001849">
    <property type="entry name" value="PH_domain"/>
</dbReference>
<dbReference type="PROSITE" id="PS50190">
    <property type="entry name" value="SEC7"/>
    <property type="match status" value="1"/>
</dbReference>
<dbReference type="CDD" id="cd00171">
    <property type="entry name" value="Sec7"/>
    <property type="match status" value="1"/>
</dbReference>
<feature type="compositionally biased region" description="Polar residues" evidence="1">
    <location>
        <begin position="1299"/>
        <end position="1316"/>
    </location>
</feature>
<feature type="compositionally biased region" description="Polar residues" evidence="1">
    <location>
        <begin position="1237"/>
        <end position="1263"/>
    </location>
</feature>
<feature type="region of interest" description="Disordered" evidence="1">
    <location>
        <begin position="1070"/>
        <end position="1158"/>
    </location>
</feature>
<evidence type="ECO:0000259" key="2">
    <source>
        <dbReference type="PROSITE" id="PS50003"/>
    </source>
</evidence>
<dbReference type="Gene3D" id="2.30.29.30">
    <property type="entry name" value="Pleckstrin-homology domain (PH domain)/Phosphotyrosine-binding domain (PTB)"/>
    <property type="match status" value="1"/>
</dbReference>
<accession>A0A6J3M2S7</accession>
<feature type="compositionally biased region" description="Polar residues" evidence="1">
    <location>
        <begin position="1113"/>
        <end position="1125"/>
    </location>
</feature>
<feature type="compositionally biased region" description="Acidic residues" evidence="1">
    <location>
        <begin position="1553"/>
        <end position="1569"/>
    </location>
</feature>
<evidence type="ECO:0000313" key="4">
    <source>
        <dbReference type="Proteomes" id="UP000504637"/>
    </source>
</evidence>
<dbReference type="PANTHER" id="PTHR10663:SF405">
    <property type="entry name" value="ARF GUANINE NUCLEOTIDE EXCHANGE FACTOR SYT1"/>
    <property type="match status" value="1"/>
</dbReference>
<dbReference type="InterPro" id="IPR035999">
    <property type="entry name" value="Sec7_dom_sf"/>
</dbReference>
<feature type="compositionally biased region" description="Low complexity" evidence="1">
    <location>
        <begin position="1149"/>
        <end position="1158"/>
    </location>
</feature>
<dbReference type="GO" id="GO:0032012">
    <property type="term" value="P:regulation of ARF protein signal transduction"/>
    <property type="evidence" value="ECO:0007669"/>
    <property type="project" value="InterPro"/>
</dbReference>
<feature type="region of interest" description="Disordered" evidence="1">
    <location>
        <begin position="280"/>
        <end position="369"/>
    </location>
</feature>
<feature type="region of interest" description="Disordered" evidence="1">
    <location>
        <begin position="1207"/>
        <end position="1264"/>
    </location>
</feature>
<reference evidence="5" key="1">
    <citation type="submission" date="2020-01" db="EMBL/GenBank/DDBJ databases">
        <authorList>
            <consortium name="DOE Joint Genome Institute"/>
            <person name="Haridas S."/>
            <person name="Albert R."/>
            <person name="Binder M."/>
            <person name="Bloem J."/>
            <person name="Labutti K."/>
            <person name="Salamov A."/>
            <person name="Andreopoulos B."/>
            <person name="Baker S.E."/>
            <person name="Barry K."/>
            <person name="Bills G."/>
            <person name="Bluhm B.H."/>
            <person name="Cannon C."/>
            <person name="Castanera R."/>
            <person name="Culley D.E."/>
            <person name="Daum C."/>
            <person name="Ezra D."/>
            <person name="Gonzalez J.B."/>
            <person name="Henrissat B."/>
            <person name="Kuo A."/>
            <person name="Liang C."/>
            <person name="Lipzen A."/>
            <person name="Lutzoni F."/>
            <person name="Magnuson J."/>
            <person name="Mondo S."/>
            <person name="Nolan M."/>
            <person name="Ohm R."/>
            <person name="Pangilinan J."/>
            <person name="Park H.-J."/>
            <person name="Ramirez L."/>
            <person name="Alfaro M."/>
            <person name="Sun H."/>
            <person name="Tritt A."/>
            <person name="Yoshinaga Y."/>
            <person name="Zwiers L.-H."/>
            <person name="Turgeon B.G."/>
            <person name="Goodwin S.B."/>
            <person name="Spatafora J.W."/>
            <person name="Crous P.W."/>
            <person name="Grigoriev I.V."/>
        </authorList>
    </citation>
    <scope>NUCLEOTIDE SEQUENCE</scope>
    <source>
        <strain evidence="5">CBS 342.82</strain>
    </source>
</reference>
<feature type="domain" description="PH" evidence="2">
    <location>
        <begin position="780"/>
        <end position="909"/>
    </location>
</feature>
<sequence>MPAMPLLFRRKSVRELARDPVNSDSTRNRSAHQRPPTAAAVNTNKDRLAPDRSASPPRPVSENGYAAFGSPRAHNLHPDDASGRPKSRRFSIMKFRNFSESNLHARLEDDPPPPMPTLSRDESPVPAIIRSAPTMDGVNRIGRPELEQDSGSIQEDRQARGSRFKRASAHAPAYQGRGMRNSMEEKRSEKTSKPLSLRWRKQGKSGLEDLHRYSTMNLRASQHLAPPVYGDESDSLPAVPVMHLATEPRFSESSRSDGSSADIYASTTTTHTVSTHTTFFKLSKRNKNRNSLFPVPGPSLPNNGPPMPTREGPSTPRASTSALSTHSYTPGTSHTAEEELKTSPSLQRRHTEVGSPRRSRRRSAAVPPHVALARGSLSFAEPGMNLFRQPSRRSHHSATSSPLQPPTRLGMRDRASTTSSFGRPSQDRETPPPPMSASGRTSTSTLNRASFGGLLTLSRFRQGSEPHSPRHGSPGGLSKTNSFVDSREALIIPEREEGDTPGKYLERLEEAVSRSLIAGILSKSADAFAQAVLRSYTRRFPFFGEPIDMSLRKFLLEAELPKETQQVDRVIQAFADRYHECNPGIFVAPDQAYVIAFSIMMLHTDAFNKNNKRKMQKQDYIKNTSGQGVSDDILACFYDNICYTPFVHYDEEDIDVAGDKVFPFTNKPGEQRGKLKSAIPGADGVISKKPAGPIDPYNLLVDQKLDTLRPPIKESMTLEDPYHFTRTPGEIDMNYLQRAFTHTGHLQIISARSRPAAYENHQNNLHPNETETQQGIVDLKITKVGVLWRKAAKKKKTRSPWSEWGAVLTGSQLYLFKNVHWAKGLIHQFTSHQRVGQSRTPVIFKPPLSDFKPDSLLKIDHAVALVDSTYTRHKHAFTFVRMNGQEEVFLADNESELNDWLGLINYAAAFRAAGVRIRGMIGNNDDDARSKAAQQLSERQAEETDGDKQAEASAALSESIVTLNRGLSPQLQRQVMAARRQIIVQKMSEIEAELGDANQRLDGLLRNGRHLLVLAPIPPKSREDVVHAAAQTDASLTWLRRDIWRLKAQMEFLSLDLKLDRVDEKGDAEAVDAVSRSNTLQRQQLQRSANEPVSTRVLETSEISAGTRGPYDTQLSRQLSVQTSDLRAERPTLVPRFSSFQDGASLGKSPQSLQSLSAASRSTSIDDWMTSDVFRTPSESTLTTPTRDGIWQLPPLNLESDSLFEHQKRPSIASTTQQSVSSYGPANAGTKAKPTAPSITRTLSRISTDVTTSPQSIRPTISSFEAKEVERLARAALSPESTPPPSINQTAMAGVSPADTLTNSSASRPQHQSRLSTGGAVRRSLHKTLRDSHVHNSAHKHRRGRDSDSTLRSVVPGSNASVTAGSDDKEGDAESDATVAAAQAAQAAAQATPGLTRDKPRFILHGKQASVVQFGGDWERMRLRREAYGREHDRESLTSSNAAAAAAVAATEGKEHDGRAGSLSVRGSFYDEGSDDGARSDGFREDAEVAATFASTAMAMKADEDANEEQYFDSLTGSPTESNAAARKRQTVLGPVLSQQFRSATTTSRSSPQEEESPAESDSDSDADDGLTANRPRTASSSVHPQHLTTGTSTAAPHRFAQHSEDGRNSDEDSDEDDDDDDDEQAMMTPIDDMELWRLSQI</sequence>
<feature type="region of interest" description="Disordered" evidence="1">
    <location>
        <begin position="1429"/>
        <end position="1482"/>
    </location>
</feature>
<feature type="region of interest" description="Disordered" evidence="1">
    <location>
        <begin position="927"/>
        <end position="951"/>
    </location>
</feature>
<feature type="compositionally biased region" description="Basic and acidic residues" evidence="1">
    <location>
        <begin position="1602"/>
        <end position="1611"/>
    </location>
</feature>
<gene>
    <name evidence="5" type="ORF">K489DRAFT_380947</name>
</gene>
<feature type="compositionally biased region" description="Polar residues" evidence="1">
    <location>
        <begin position="1575"/>
        <end position="1595"/>
    </location>
</feature>
<name>A0A6J3M2S7_9PEZI</name>
<feature type="region of interest" description="Disordered" evidence="1">
    <location>
        <begin position="137"/>
        <end position="195"/>
    </location>
</feature>
<dbReference type="SUPFAM" id="SSF48425">
    <property type="entry name" value="Sec7 domain"/>
    <property type="match status" value="1"/>
</dbReference>
<feature type="region of interest" description="Disordered" evidence="1">
    <location>
        <begin position="461"/>
        <end position="483"/>
    </location>
</feature>
<feature type="region of interest" description="Disordered" evidence="1">
    <location>
        <begin position="1"/>
        <end position="86"/>
    </location>
</feature>
<feature type="domain" description="SEC7" evidence="3">
    <location>
        <begin position="469"/>
        <end position="644"/>
    </location>
</feature>
<reference evidence="5" key="3">
    <citation type="submission" date="2025-08" db="UniProtKB">
        <authorList>
            <consortium name="RefSeq"/>
        </authorList>
    </citation>
    <scope>IDENTIFICATION</scope>
    <source>
        <strain evidence="5">CBS 342.82</strain>
    </source>
</reference>
<dbReference type="Proteomes" id="UP000504637">
    <property type="component" value="Unplaced"/>
</dbReference>
<dbReference type="SMART" id="SM00222">
    <property type="entry name" value="Sec7"/>
    <property type="match status" value="1"/>
</dbReference>
<feature type="compositionally biased region" description="Polar residues" evidence="1">
    <location>
        <begin position="1075"/>
        <end position="1104"/>
    </location>
</feature>
<feature type="compositionally biased region" description="Basic and acidic residues" evidence="1">
    <location>
        <begin position="182"/>
        <end position="192"/>
    </location>
</feature>
<feature type="compositionally biased region" description="Polar residues" evidence="1">
    <location>
        <begin position="1513"/>
        <end position="1523"/>
    </location>
</feature>
<feature type="region of interest" description="Disordered" evidence="1">
    <location>
        <begin position="1297"/>
        <end position="1393"/>
    </location>
</feature>
<dbReference type="PROSITE" id="PS50003">
    <property type="entry name" value="PH_DOMAIN"/>
    <property type="match status" value="1"/>
</dbReference>
<feature type="compositionally biased region" description="Basic and acidic residues" evidence="1">
    <location>
        <begin position="939"/>
        <end position="950"/>
    </location>
</feature>
<feature type="compositionally biased region" description="Low complexity" evidence="1">
    <location>
        <begin position="1380"/>
        <end position="1391"/>
    </location>
</feature>
<dbReference type="FunFam" id="1.10.1000.11:FF:000002">
    <property type="entry name" value="Cytohesin 1"/>
    <property type="match status" value="1"/>
</dbReference>
<feature type="compositionally biased region" description="Polar residues" evidence="1">
    <location>
        <begin position="1350"/>
        <end position="1364"/>
    </location>
</feature>
<dbReference type="Pfam" id="PF01369">
    <property type="entry name" value="Sec7"/>
    <property type="match status" value="1"/>
</dbReference>
<feature type="compositionally biased region" description="Pro residues" evidence="1">
    <location>
        <begin position="295"/>
        <end position="308"/>
    </location>
</feature>
<feature type="region of interest" description="Disordered" evidence="1">
    <location>
        <begin position="102"/>
        <end position="122"/>
    </location>
</feature>
<dbReference type="InterPro" id="IPR023394">
    <property type="entry name" value="Sec7_C_sf"/>
</dbReference>
<evidence type="ECO:0000313" key="5">
    <source>
        <dbReference type="RefSeq" id="XP_033459239.1"/>
    </source>
</evidence>
<dbReference type="GO" id="GO:0005085">
    <property type="term" value="F:guanyl-nucleotide exchange factor activity"/>
    <property type="evidence" value="ECO:0007669"/>
    <property type="project" value="InterPro"/>
</dbReference>
<feature type="compositionally biased region" description="Polar residues" evidence="1">
    <location>
        <begin position="438"/>
        <end position="447"/>
    </location>
</feature>
<dbReference type="InterPro" id="IPR011993">
    <property type="entry name" value="PH-like_dom_sf"/>
</dbReference>
<dbReference type="OrthoDB" id="430364at2759"/>
<dbReference type="InterPro" id="IPR000904">
    <property type="entry name" value="Sec7_dom"/>
</dbReference>
<keyword evidence="4" id="KW-1185">Reference proteome</keyword>
<evidence type="ECO:0008006" key="6">
    <source>
        <dbReference type="Google" id="ProtNLM"/>
    </source>
</evidence>
<reference evidence="5" key="2">
    <citation type="submission" date="2020-04" db="EMBL/GenBank/DDBJ databases">
        <authorList>
            <consortium name="NCBI Genome Project"/>
        </authorList>
    </citation>
    <scope>NUCLEOTIDE SEQUENCE</scope>
    <source>
        <strain evidence="5">CBS 342.82</strain>
    </source>
</reference>
<dbReference type="PANTHER" id="PTHR10663">
    <property type="entry name" value="GUANYL-NUCLEOTIDE EXCHANGE FACTOR"/>
    <property type="match status" value="1"/>
</dbReference>
<dbReference type="Gene3D" id="1.10.1000.11">
    <property type="entry name" value="Arf Nucleotide-binding Site Opener,domain 2"/>
    <property type="match status" value="1"/>
</dbReference>
<feature type="region of interest" description="Disordered" evidence="1">
    <location>
        <begin position="387"/>
        <end position="447"/>
    </location>
</feature>
<organism evidence="5">
    <name type="scientific">Dissoconium aciculare CBS 342.82</name>
    <dbReference type="NCBI Taxonomy" id="1314786"/>
    <lineage>
        <taxon>Eukaryota</taxon>
        <taxon>Fungi</taxon>
        <taxon>Dikarya</taxon>
        <taxon>Ascomycota</taxon>
        <taxon>Pezizomycotina</taxon>
        <taxon>Dothideomycetes</taxon>
        <taxon>Dothideomycetidae</taxon>
        <taxon>Mycosphaerellales</taxon>
        <taxon>Dissoconiaceae</taxon>
        <taxon>Dissoconium</taxon>
    </lineage>
</organism>
<dbReference type="Pfam" id="PF15410">
    <property type="entry name" value="PH_9"/>
    <property type="match status" value="1"/>
</dbReference>
<dbReference type="SUPFAM" id="SSF50729">
    <property type="entry name" value="PH domain-like"/>
    <property type="match status" value="1"/>
</dbReference>
<feature type="compositionally biased region" description="Polar residues" evidence="1">
    <location>
        <begin position="1537"/>
        <end position="1549"/>
    </location>
</feature>
<dbReference type="RefSeq" id="XP_033459239.1">
    <property type="nucleotide sequence ID" value="XM_033604991.1"/>
</dbReference>
<proteinExistence type="predicted"/>
<dbReference type="GeneID" id="54362791"/>
<dbReference type="InterPro" id="IPR041681">
    <property type="entry name" value="PH_9"/>
</dbReference>
<feature type="compositionally biased region" description="Acidic residues" evidence="1">
    <location>
        <begin position="1612"/>
        <end position="1625"/>
    </location>
</feature>
<feature type="compositionally biased region" description="Polar residues" evidence="1">
    <location>
        <begin position="1212"/>
        <end position="1224"/>
    </location>
</feature>
<feature type="compositionally biased region" description="Polar residues" evidence="1">
    <location>
        <begin position="316"/>
        <end position="334"/>
    </location>
</feature>
<evidence type="ECO:0000256" key="1">
    <source>
        <dbReference type="SAM" id="MobiDB-lite"/>
    </source>
</evidence>
<feature type="region of interest" description="Disordered" evidence="1">
    <location>
        <begin position="1509"/>
        <end position="1642"/>
    </location>
</feature>
<evidence type="ECO:0000259" key="3">
    <source>
        <dbReference type="PROSITE" id="PS50190"/>
    </source>
</evidence>
<protein>
    <recommendedName>
        <fullName evidence="6">Sec7-domain-containing protein</fullName>
    </recommendedName>
</protein>